<gene>
    <name evidence="1" type="ORF">HMPREF9153_0403</name>
</gene>
<organism evidence="1 2">
    <name type="scientific">Cutibacterium avidum ATCC 25577</name>
    <dbReference type="NCBI Taxonomy" id="997355"/>
    <lineage>
        <taxon>Bacteria</taxon>
        <taxon>Bacillati</taxon>
        <taxon>Actinomycetota</taxon>
        <taxon>Actinomycetes</taxon>
        <taxon>Propionibacteriales</taxon>
        <taxon>Propionibacteriaceae</taxon>
        <taxon>Cutibacterium</taxon>
    </lineage>
</organism>
<evidence type="ECO:0000313" key="1">
    <source>
        <dbReference type="EMBL" id="EGY78834.1"/>
    </source>
</evidence>
<comment type="caution">
    <text evidence="1">The sequence shown here is derived from an EMBL/GenBank/DDBJ whole genome shotgun (WGS) entry which is preliminary data.</text>
</comment>
<dbReference type="HOGENOM" id="CLU_3238073_0_0_11"/>
<proteinExistence type="predicted"/>
<protein>
    <submittedName>
        <fullName evidence="1">Uncharacterized protein</fullName>
    </submittedName>
</protein>
<accession>G4CV46</accession>
<name>G4CV46_9ACTN</name>
<dbReference type="EMBL" id="AGBA01000005">
    <property type="protein sequence ID" value="EGY78834.1"/>
    <property type="molecule type" value="Genomic_DNA"/>
</dbReference>
<reference evidence="1 2" key="1">
    <citation type="submission" date="2011-06" db="EMBL/GenBank/DDBJ databases">
        <authorList>
            <person name="Muzny D."/>
            <person name="Qin X."/>
            <person name="Deng J."/>
            <person name="Jiang H."/>
            <person name="Liu Y."/>
            <person name="Qu J."/>
            <person name="Song X.-Z."/>
            <person name="Zhang L."/>
            <person name="Thornton R."/>
            <person name="Coyle M."/>
            <person name="Francisco L."/>
            <person name="Jackson L."/>
            <person name="Javaid M."/>
            <person name="Korchina V."/>
            <person name="Kovar C."/>
            <person name="Mata R."/>
            <person name="Mathew T."/>
            <person name="Ngo R."/>
            <person name="Nguyen L."/>
            <person name="Nguyen N."/>
            <person name="Okwuonu G."/>
            <person name="Ongeri F."/>
            <person name="Pham C."/>
            <person name="Simmons D."/>
            <person name="Wilczek-Boney K."/>
            <person name="Hale W."/>
            <person name="Jakkamsetti A."/>
            <person name="Pham P."/>
            <person name="Ruth R."/>
            <person name="San Lucas F."/>
            <person name="Warren J."/>
            <person name="Zhang J."/>
            <person name="Zhao Z."/>
            <person name="Zhou C."/>
            <person name="Zhu D."/>
            <person name="Lee S."/>
            <person name="Bess C."/>
            <person name="Blankenburg K."/>
            <person name="Forbes L."/>
            <person name="Fu Q."/>
            <person name="Gubbala S."/>
            <person name="Hirani K."/>
            <person name="Jayaseelan J.C."/>
            <person name="Lara F."/>
            <person name="Munidasa M."/>
            <person name="Palculict T."/>
            <person name="Patil S."/>
            <person name="Pu L.-L."/>
            <person name="Saada N."/>
            <person name="Tang L."/>
            <person name="Weissenberger G."/>
            <person name="Zhu Y."/>
            <person name="Hemphill L."/>
            <person name="Shang Y."/>
            <person name="Youmans B."/>
            <person name="Ayvaz T."/>
            <person name="Ross M."/>
            <person name="Santibanez J."/>
            <person name="Aqrawi P."/>
            <person name="Gross S."/>
            <person name="Joshi V."/>
            <person name="Fowler G."/>
            <person name="Nazareth L."/>
            <person name="Reid J."/>
            <person name="Worley K."/>
            <person name="Petrosino J."/>
            <person name="Highlander S."/>
            <person name="Gibbs R."/>
        </authorList>
    </citation>
    <scope>NUCLEOTIDE SEQUENCE [LARGE SCALE GENOMIC DNA]</scope>
    <source>
        <strain evidence="1 2">ATCC 25577</strain>
    </source>
</reference>
<sequence>MDTSSWLYMTSNDCTHLRAPCTAECADGAAPQGRAVSVEDGHD</sequence>
<evidence type="ECO:0000313" key="2">
    <source>
        <dbReference type="Proteomes" id="UP000005332"/>
    </source>
</evidence>
<dbReference type="AlphaFoldDB" id="G4CV46"/>
<keyword evidence="2" id="KW-1185">Reference proteome</keyword>
<dbReference type="Proteomes" id="UP000005332">
    <property type="component" value="Unassembled WGS sequence"/>
</dbReference>